<feature type="compositionally biased region" description="Low complexity" evidence="1">
    <location>
        <begin position="90"/>
        <end position="99"/>
    </location>
</feature>
<name>A0ABT4KI14_9HYPH</name>
<evidence type="ECO:0000256" key="1">
    <source>
        <dbReference type="SAM" id="MobiDB-lite"/>
    </source>
</evidence>
<gene>
    <name evidence="2" type="ORF">O3W52_16460</name>
</gene>
<protein>
    <submittedName>
        <fullName evidence="2">Uncharacterized protein</fullName>
    </submittedName>
</protein>
<organism evidence="2 3">
    <name type="scientific">Sinorhizobium psoraleae</name>
    <dbReference type="NCBI Taxonomy" id="520838"/>
    <lineage>
        <taxon>Bacteria</taxon>
        <taxon>Pseudomonadati</taxon>
        <taxon>Pseudomonadota</taxon>
        <taxon>Alphaproteobacteria</taxon>
        <taxon>Hyphomicrobiales</taxon>
        <taxon>Rhizobiaceae</taxon>
        <taxon>Sinorhizobium/Ensifer group</taxon>
        <taxon>Sinorhizobium</taxon>
    </lineage>
</organism>
<evidence type="ECO:0000313" key="2">
    <source>
        <dbReference type="EMBL" id="MCZ4091601.1"/>
    </source>
</evidence>
<dbReference type="EMBL" id="JAPVOI010000004">
    <property type="protein sequence ID" value="MCZ4091601.1"/>
    <property type="molecule type" value="Genomic_DNA"/>
</dbReference>
<sequence length="113" mass="11565">MSSQMPDGLPSRSEEDRREFLKSCGRFAVVTPPAVTMLLSTSLTSNAIAKSGGSKDHGNNGWGNGPDSTNPGSSHGDGVSQGGRGGGQSQSGSKSASIGRQSNSRVFRPGLRS</sequence>
<keyword evidence="3" id="KW-1185">Reference proteome</keyword>
<feature type="compositionally biased region" description="Gly residues" evidence="1">
    <location>
        <begin position="79"/>
        <end position="89"/>
    </location>
</feature>
<dbReference type="Proteomes" id="UP001079430">
    <property type="component" value="Unassembled WGS sequence"/>
</dbReference>
<accession>A0ABT4KI14</accession>
<reference evidence="2" key="1">
    <citation type="submission" date="2022-10" db="EMBL/GenBank/DDBJ databases">
        <title>Whole genome sequencing of three plant growth promoting bacteria isolated from Vachellia tortilis subsp. raddiana in Morocco.</title>
        <authorList>
            <person name="Hnini M."/>
            <person name="Zouagui R."/>
            <person name="Zouagui H."/>
            <person name="Chemao Elfihri M.-W."/>
            <person name="Ibrahimi A."/>
            <person name="Sbabou L."/>
            <person name="Aurag J."/>
        </authorList>
    </citation>
    <scope>NUCLEOTIDE SEQUENCE</scope>
    <source>
        <strain evidence="2">LMR678</strain>
    </source>
</reference>
<dbReference type="RefSeq" id="WP_269281678.1">
    <property type="nucleotide sequence ID" value="NZ_JAPVOI010000004.1"/>
</dbReference>
<proteinExistence type="predicted"/>
<evidence type="ECO:0000313" key="3">
    <source>
        <dbReference type="Proteomes" id="UP001079430"/>
    </source>
</evidence>
<feature type="region of interest" description="Disordered" evidence="1">
    <location>
        <begin position="48"/>
        <end position="113"/>
    </location>
</feature>
<comment type="caution">
    <text evidence="2">The sequence shown here is derived from an EMBL/GenBank/DDBJ whole genome shotgun (WGS) entry which is preliminary data.</text>
</comment>